<gene>
    <name evidence="1" type="ORF">DK846_13370</name>
</gene>
<evidence type="ECO:0000313" key="2">
    <source>
        <dbReference type="Proteomes" id="UP000245657"/>
    </source>
</evidence>
<sequence length="80" mass="9903">MYAYIKLELFQKWDLLFTHKYNYQYLDSSQIRKMNVVCKTTLFVLKFYLLILNINKIFISQFKRGAILKCIHFYHYEYKG</sequence>
<dbReference type="Proteomes" id="UP000245657">
    <property type="component" value="Unassembled WGS sequence"/>
</dbReference>
<protein>
    <submittedName>
        <fullName evidence="1">Uncharacterized protein</fullName>
    </submittedName>
</protein>
<comment type="caution">
    <text evidence="1">The sequence shown here is derived from an EMBL/GenBank/DDBJ whole genome shotgun (WGS) entry which is preliminary data.</text>
</comment>
<reference evidence="1 2" key="1">
    <citation type="submission" date="2018-05" db="EMBL/GenBank/DDBJ databases">
        <title>Draft genome of Methanospirillum lacunae Ki8-1.</title>
        <authorList>
            <person name="Dueholm M.S."/>
            <person name="Nielsen P.H."/>
            <person name="Bakmann L.F."/>
            <person name="Otzen D.E."/>
        </authorList>
    </citation>
    <scope>NUCLEOTIDE SEQUENCE [LARGE SCALE GENOMIC DNA]</scope>
    <source>
        <strain evidence="1 2">Ki8-1</strain>
    </source>
</reference>
<dbReference type="AlphaFoldDB" id="A0A2V2N002"/>
<keyword evidence="2" id="KW-1185">Reference proteome</keyword>
<name>A0A2V2N002_9EURY</name>
<organism evidence="1 2">
    <name type="scientific">Methanospirillum lacunae</name>
    <dbReference type="NCBI Taxonomy" id="668570"/>
    <lineage>
        <taxon>Archaea</taxon>
        <taxon>Methanobacteriati</taxon>
        <taxon>Methanobacteriota</taxon>
        <taxon>Stenosarchaea group</taxon>
        <taxon>Methanomicrobia</taxon>
        <taxon>Methanomicrobiales</taxon>
        <taxon>Methanospirillaceae</taxon>
        <taxon>Methanospirillum</taxon>
    </lineage>
</organism>
<evidence type="ECO:0000313" key="1">
    <source>
        <dbReference type="EMBL" id="PWR70966.1"/>
    </source>
</evidence>
<accession>A0A2V2N002</accession>
<proteinExistence type="predicted"/>
<dbReference type="EMBL" id="QGMY01000009">
    <property type="protein sequence ID" value="PWR70966.1"/>
    <property type="molecule type" value="Genomic_DNA"/>
</dbReference>